<evidence type="ECO:0000259" key="1">
    <source>
        <dbReference type="Pfam" id="PF05699"/>
    </source>
</evidence>
<gene>
    <name evidence="2" type="ORF">O181_083964</name>
</gene>
<evidence type="ECO:0000313" key="3">
    <source>
        <dbReference type="Proteomes" id="UP000765509"/>
    </source>
</evidence>
<dbReference type="AlphaFoldDB" id="A0A9Q3FSJ8"/>
<accession>A0A9Q3FSJ8</accession>
<dbReference type="PANTHER" id="PTHR47611">
    <property type="entry name" value="HAT DIMERISATION DOMAIN, C-TERMINAL"/>
    <property type="match status" value="1"/>
</dbReference>
<organism evidence="2 3">
    <name type="scientific">Austropuccinia psidii MF-1</name>
    <dbReference type="NCBI Taxonomy" id="1389203"/>
    <lineage>
        <taxon>Eukaryota</taxon>
        <taxon>Fungi</taxon>
        <taxon>Dikarya</taxon>
        <taxon>Basidiomycota</taxon>
        <taxon>Pucciniomycotina</taxon>
        <taxon>Pucciniomycetes</taxon>
        <taxon>Pucciniales</taxon>
        <taxon>Sphaerophragmiaceae</taxon>
        <taxon>Austropuccinia</taxon>
    </lineage>
</organism>
<evidence type="ECO:0000313" key="2">
    <source>
        <dbReference type="EMBL" id="MBW0544249.1"/>
    </source>
</evidence>
<sequence>MAHETILSQYGTSCRSLSDIFEENSRYHFDANNIPNKPIDWPNEVLEVNTKVTNVQGLYNNMYPTSGQEVTTLESKLQQFLAEPLEPKDTNTHEFWKSRHAIFPTLYTMAHKYLAIPASSAPSKKVFSGGRKILTYQR</sequence>
<dbReference type="Pfam" id="PF05699">
    <property type="entry name" value="Dimer_Tnp_hAT"/>
    <property type="match status" value="1"/>
</dbReference>
<dbReference type="Proteomes" id="UP000765509">
    <property type="component" value="Unassembled WGS sequence"/>
</dbReference>
<protein>
    <recommendedName>
        <fullName evidence="1">HAT C-terminal dimerisation domain-containing protein</fullName>
    </recommendedName>
</protein>
<dbReference type="EMBL" id="AVOT02049065">
    <property type="protein sequence ID" value="MBW0544249.1"/>
    <property type="molecule type" value="Genomic_DNA"/>
</dbReference>
<name>A0A9Q3FSJ8_9BASI</name>
<dbReference type="InterPro" id="IPR012337">
    <property type="entry name" value="RNaseH-like_sf"/>
</dbReference>
<dbReference type="GO" id="GO:0046983">
    <property type="term" value="F:protein dimerization activity"/>
    <property type="evidence" value="ECO:0007669"/>
    <property type="project" value="InterPro"/>
</dbReference>
<keyword evidence="3" id="KW-1185">Reference proteome</keyword>
<dbReference type="InterPro" id="IPR008906">
    <property type="entry name" value="HATC_C_dom"/>
</dbReference>
<comment type="caution">
    <text evidence="2">The sequence shown here is derived from an EMBL/GenBank/DDBJ whole genome shotgun (WGS) entry which is preliminary data.</text>
</comment>
<dbReference type="SUPFAM" id="SSF53098">
    <property type="entry name" value="Ribonuclease H-like"/>
    <property type="match status" value="1"/>
</dbReference>
<feature type="domain" description="HAT C-terminal dimerisation" evidence="1">
    <location>
        <begin position="77"/>
        <end position="136"/>
    </location>
</feature>
<reference evidence="2" key="1">
    <citation type="submission" date="2021-03" db="EMBL/GenBank/DDBJ databases">
        <title>Draft genome sequence of rust myrtle Austropuccinia psidii MF-1, a brazilian biotype.</title>
        <authorList>
            <person name="Quecine M.C."/>
            <person name="Pachon D.M.R."/>
            <person name="Bonatelli M.L."/>
            <person name="Correr F.H."/>
            <person name="Franceschini L.M."/>
            <person name="Leite T.F."/>
            <person name="Margarido G.R.A."/>
            <person name="Almeida C.A."/>
            <person name="Ferrarezi J.A."/>
            <person name="Labate C.A."/>
        </authorList>
    </citation>
    <scope>NUCLEOTIDE SEQUENCE</scope>
    <source>
        <strain evidence="2">MF-1</strain>
    </source>
</reference>
<dbReference type="PANTHER" id="PTHR47611:SF1">
    <property type="entry name" value="CCHC-TYPE DOMAIN-CONTAINING PROTEIN"/>
    <property type="match status" value="1"/>
</dbReference>
<dbReference type="OrthoDB" id="2438421at2759"/>
<proteinExistence type="predicted"/>